<dbReference type="InterPro" id="IPR035979">
    <property type="entry name" value="RBD_domain_sf"/>
</dbReference>
<evidence type="ECO:0000259" key="14">
    <source>
        <dbReference type="PROSITE" id="PS51873"/>
    </source>
</evidence>
<accession>A0AA38PAS9</accession>
<dbReference type="InterPro" id="IPR044066">
    <property type="entry name" value="TRIAD_supradom"/>
</dbReference>
<evidence type="ECO:0000256" key="11">
    <source>
        <dbReference type="SAM" id="MobiDB-lite"/>
    </source>
</evidence>
<keyword evidence="6 9" id="KW-0863">Zinc-finger</keyword>
<dbReference type="InterPro" id="IPR001841">
    <property type="entry name" value="Znf_RING"/>
</dbReference>
<dbReference type="GO" id="GO:0003676">
    <property type="term" value="F:nucleic acid binding"/>
    <property type="evidence" value="ECO:0007669"/>
    <property type="project" value="InterPro"/>
</dbReference>
<dbReference type="GO" id="GO:0016567">
    <property type="term" value="P:protein ubiquitination"/>
    <property type="evidence" value="ECO:0007669"/>
    <property type="project" value="InterPro"/>
</dbReference>
<feature type="domain" description="C3H1-type" evidence="13">
    <location>
        <begin position="42"/>
        <end position="69"/>
    </location>
</feature>
<dbReference type="Pfam" id="PF26200">
    <property type="entry name" value="Rcat_RNF216"/>
    <property type="match status" value="1"/>
</dbReference>
<feature type="domain" description="C3H1-type" evidence="13">
    <location>
        <begin position="104"/>
        <end position="130"/>
    </location>
</feature>
<evidence type="ECO:0000256" key="6">
    <source>
        <dbReference type="ARBA" id="ARBA00022771"/>
    </source>
</evidence>
<keyword evidence="4 9" id="KW-0479">Metal-binding</keyword>
<dbReference type="Gene3D" id="1.20.120.1750">
    <property type="match status" value="1"/>
</dbReference>
<evidence type="ECO:0000256" key="2">
    <source>
        <dbReference type="ARBA" id="ARBA00012251"/>
    </source>
</evidence>
<evidence type="ECO:0000259" key="13">
    <source>
        <dbReference type="PROSITE" id="PS50103"/>
    </source>
</evidence>
<dbReference type="PROSITE" id="PS51873">
    <property type="entry name" value="TRIAD"/>
    <property type="match status" value="1"/>
</dbReference>
<keyword evidence="7" id="KW-0833">Ubl conjugation pathway</keyword>
<feature type="zinc finger region" description="C3H1-type" evidence="9">
    <location>
        <begin position="104"/>
        <end position="130"/>
    </location>
</feature>
<dbReference type="GO" id="GO:0008270">
    <property type="term" value="F:zinc ion binding"/>
    <property type="evidence" value="ECO:0007669"/>
    <property type="project" value="UniProtKB-KW"/>
</dbReference>
<dbReference type="SUPFAM" id="SSF57850">
    <property type="entry name" value="RING/U-box"/>
    <property type="match status" value="2"/>
</dbReference>
<dbReference type="EC" id="2.3.2.31" evidence="2"/>
<evidence type="ECO:0000256" key="7">
    <source>
        <dbReference type="ARBA" id="ARBA00022786"/>
    </source>
</evidence>
<dbReference type="EMBL" id="MU806123">
    <property type="protein sequence ID" value="KAJ3839513.1"/>
    <property type="molecule type" value="Genomic_DNA"/>
</dbReference>
<sequence>MSVNSDPTRTRRRRNPERATEHGHVQRALVTDSSAVDAGVRPGSEKTCPFFARGHCRYGDHCKQRHAAPGTIGVPLDQLVPPNNLESQHPAASPSTMNDHRTHLRSKPCFAWRKGSCSRGDQCRFAHDTIELTGTESLPHSSVDTSISLPQGRVVQQKIENEARAHERVRKAEQDRQRKDEQIRLREAAAERKKAERAEEEARALEQRKLDQQERHRLDALFTIQRVPFGSTIVTFGAGAQIESTVAGFETCRVTIKNIPSGVQMNQLSSFLNEAVTGNAKQKLHLVSLKRWDQAQEGVVLAEVDVAKDLIRRLDGAIFKEQSLKLHLQESGKAGGMHLRTRDTFSLKITWRDPSARCIVTYLSESYADEERRRFDGTVVFGRKVKIEVITDRYKRSTPNQLLISGLPCEVTDEDVRTFFDGRAVRRISGQGLSAYDARLQLTVHIRHCCYIRSITPPHFDESQIQTNTAAHEHTISLWFDKWDSAKQIHDLLSGQKFHWLGNAFLRLWLPDPIQYEITIPFNQYQAQHPRWKSLLNDNRGKKDLRMRINGKIDRVFVQVGGNDAKAVGMLKVRIENLAAGEKLGVWHRSFDTNFGRSFLRDLRQVTKALVIPDRRLKTVKAYGDPAAIEKAREAIDEEIVRLAGLEYTVALKRESVRFFVQQGIAYLKERFGEENVTLSISGLPRVTIRGGEDARHALYSLIEQSRTQVVLSGINRGSSLSCPICLDDVSVPVQLGCGHQYCSACLHHFFAADVKNFPIVCLGDELRCGQPIALPTIQQFLTEPQFNALLESAFLQYVERNPELFKYCPTPACEQLYRCADPFSHNSNANACCPSCLCEICTRCHENHEGMTCDERRARNDQENNEELNAQWAEKTGVKRCPKCSLWIEKTEGCNHISCRCGAHICWRCMGIFESTAIYEHMNTAHGGIGQGDGLIQNVDYDAQARELNIWNDFAAARRFAQALPRPVPIPQWQMDYREELRRREDLRRQQQEQRMRDLEATREATQREARQEEGGNWCMIM</sequence>
<evidence type="ECO:0000313" key="16">
    <source>
        <dbReference type="Proteomes" id="UP001163846"/>
    </source>
</evidence>
<evidence type="ECO:0000256" key="4">
    <source>
        <dbReference type="ARBA" id="ARBA00022723"/>
    </source>
</evidence>
<dbReference type="InterPro" id="IPR036855">
    <property type="entry name" value="Znf_CCCH_sf"/>
</dbReference>
<dbReference type="Pfam" id="PF01485">
    <property type="entry name" value="IBR"/>
    <property type="match status" value="1"/>
</dbReference>
<comment type="caution">
    <text evidence="15">The sequence shown here is derived from an EMBL/GenBank/DDBJ whole genome shotgun (WGS) entry which is preliminary data.</text>
</comment>
<dbReference type="SUPFAM" id="SSF90229">
    <property type="entry name" value="CCCH zinc finger"/>
    <property type="match status" value="1"/>
</dbReference>
<dbReference type="Gene3D" id="4.10.1000.10">
    <property type="entry name" value="Zinc finger, CCCH-type"/>
    <property type="match status" value="1"/>
</dbReference>
<dbReference type="InterPro" id="IPR000571">
    <property type="entry name" value="Znf_CCCH"/>
</dbReference>
<dbReference type="Gene3D" id="3.30.40.10">
    <property type="entry name" value="Zinc/RING finger domain, C3HC4 (zinc finger)"/>
    <property type="match status" value="1"/>
</dbReference>
<dbReference type="SUPFAM" id="SSF54928">
    <property type="entry name" value="RNA-binding domain, RBD"/>
    <property type="match status" value="1"/>
</dbReference>
<protein>
    <recommendedName>
        <fullName evidence="2">RBR-type E3 ubiquitin transferase</fullName>
        <ecNumber evidence="2">2.3.2.31</ecNumber>
    </recommendedName>
</protein>
<name>A0AA38PAS9_9AGAR</name>
<proteinExistence type="predicted"/>
<dbReference type="PROSITE" id="PS00518">
    <property type="entry name" value="ZF_RING_1"/>
    <property type="match status" value="1"/>
</dbReference>
<feature type="compositionally biased region" description="Basic and acidic residues" evidence="11">
    <location>
        <begin position="989"/>
        <end position="1015"/>
    </location>
</feature>
<dbReference type="InterPro" id="IPR031127">
    <property type="entry name" value="E3_UB_ligase_RBR"/>
</dbReference>
<gene>
    <name evidence="15" type="ORF">F5878DRAFT_115109</name>
</gene>
<reference evidence="15" key="1">
    <citation type="submission" date="2022-08" db="EMBL/GenBank/DDBJ databases">
        <authorList>
            <consortium name="DOE Joint Genome Institute"/>
            <person name="Min B."/>
            <person name="Riley R."/>
            <person name="Sierra-Patev S."/>
            <person name="Naranjo-Ortiz M."/>
            <person name="Looney B."/>
            <person name="Konkel Z."/>
            <person name="Slot J.C."/>
            <person name="Sakamoto Y."/>
            <person name="Steenwyk J.L."/>
            <person name="Rokas A."/>
            <person name="Carro J."/>
            <person name="Camarero S."/>
            <person name="Ferreira P."/>
            <person name="Molpeceres G."/>
            <person name="Ruiz-Duenas F.J."/>
            <person name="Serrano A."/>
            <person name="Henrissat B."/>
            <person name="Drula E."/>
            <person name="Hughes K.W."/>
            <person name="Mata J.L."/>
            <person name="Ishikawa N.K."/>
            <person name="Vargas-Isla R."/>
            <person name="Ushijima S."/>
            <person name="Smith C.A."/>
            <person name="Ahrendt S."/>
            <person name="Andreopoulos W."/>
            <person name="He G."/>
            <person name="Labutti K."/>
            <person name="Lipzen A."/>
            <person name="Ng V."/>
            <person name="Sandor L."/>
            <person name="Barry K."/>
            <person name="Martinez A.T."/>
            <person name="Xiao Y."/>
            <person name="Gibbons J.G."/>
            <person name="Terashima K."/>
            <person name="Hibbett D.S."/>
            <person name="Grigoriev I.V."/>
        </authorList>
    </citation>
    <scope>NUCLEOTIDE SEQUENCE</scope>
    <source>
        <strain evidence="15">TFB9207</strain>
    </source>
</reference>
<dbReference type="InterPro" id="IPR013083">
    <property type="entry name" value="Znf_RING/FYVE/PHD"/>
</dbReference>
<comment type="catalytic activity">
    <reaction evidence="1">
        <text>[E2 ubiquitin-conjugating enzyme]-S-ubiquitinyl-L-cysteine + [acceptor protein]-L-lysine = [E2 ubiquitin-conjugating enzyme]-L-cysteine + [acceptor protein]-N(6)-ubiquitinyl-L-lysine.</text>
        <dbReference type="EC" id="2.3.2.31"/>
    </reaction>
</comment>
<dbReference type="Proteomes" id="UP001163846">
    <property type="component" value="Unassembled WGS sequence"/>
</dbReference>
<dbReference type="InterPro" id="IPR002867">
    <property type="entry name" value="IBR_dom"/>
</dbReference>
<dbReference type="SMART" id="SM00184">
    <property type="entry name" value="RING"/>
    <property type="match status" value="1"/>
</dbReference>
<feature type="domain" description="RING-type" evidence="14">
    <location>
        <begin position="719"/>
        <end position="934"/>
    </location>
</feature>
<dbReference type="GO" id="GO:0061630">
    <property type="term" value="F:ubiquitin protein ligase activity"/>
    <property type="evidence" value="ECO:0007669"/>
    <property type="project" value="UniProtKB-EC"/>
</dbReference>
<evidence type="ECO:0000313" key="15">
    <source>
        <dbReference type="EMBL" id="KAJ3839513.1"/>
    </source>
</evidence>
<dbReference type="SMART" id="SM00356">
    <property type="entry name" value="ZnF_C3H1"/>
    <property type="match status" value="2"/>
</dbReference>
<dbReference type="Pfam" id="PF00642">
    <property type="entry name" value="zf-CCCH"/>
    <property type="match status" value="1"/>
</dbReference>
<dbReference type="PROSITE" id="PS50089">
    <property type="entry name" value="ZF_RING_2"/>
    <property type="match status" value="1"/>
</dbReference>
<dbReference type="CDD" id="cd20335">
    <property type="entry name" value="BRcat_RBR"/>
    <property type="match status" value="1"/>
</dbReference>
<keyword evidence="16" id="KW-1185">Reference proteome</keyword>
<keyword evidence="3" id="KW-0808">Transferase</keyword>
<evidence type="ECO:0000256" key="5">
    <source>
        <dbReference type="ARBA" id="ARBA00022737"/>
    </source>
</evidence>
<feature type="region of interest" description="Disordered" evidence="11">
    <location>
        <begin position="1"/>
        <end position="26"/>
    </location>
</feature>
<feature type="domain" description="RING-type" evidence="12">
    <location>
        <begin position="723"/>
        <end position="762"/>
    </location>
</feature>
<evidence type="ECO:0000256" key="1">
    <source>
        <dbReference type="ARBA" id="ARBA00001798"/>
    </source>
</evidence>
<keyword evidence="5" id="KW-0677">Repeat</keyword>
<organism evidence="15 16">
    <name type="scientific">Lentinula raphanica</name>
    <dbReference type="NCBI Taxonomy" id="153919"/>
    <lineage>
        <taxon>Eukaryota</taxon>
        <taxon>Fungi</taxon>
        <taxon>Dikarya</taxon>
        <taxon>Basidiomycota</taxon>
        <taxon>Agaricomycotina</taxon>
        <taxon>Agaricomycetes</taxon>
        <taxon>Agaricomycetidae</taxon>
        <taxon>Agaricales</taxon>
        <taxon>Marasmiineae</taxon>
        <taxon>Omphalotaceae</taxon>
        <taxon>Lentinula</taxon>
    </lineage>
</organism>
<dbReference type="InterPro" id="IPR027370">
    <property type="entry name" value="Znf-RING_euk"/>
</dbReference>
<feature type="region of interest" description="Disordered" evidence="11">
    <location>
        <begin position="989"/>
        <end position="1023"/>
    </location>
</feature>
<evidence type="ECO:0000256" key="10">
    <source>
        <dbReference type="SAM" id="Coils"/>
    </source>
</evidence>
<dbReference type="InterPro" id="IPR017907">
    <property type="entry name" value="Znf_RING_CS"/>
</dbReference>
<feature type="coiled-coil region" evidence="10">
    <location>
        <begin position="155"/>
        <end position="215"/>
    </location>
</feature>
<dbReference type="PANTHER" id="PTHR11685">
    <property type="entry name" value="RBR FAMILY RING FINGER AND IBR DOMAIN-CONTAINING"/>
    <property type="match status" value="1"/>
</dbReference>
<feature type="zinc finger region" description="C3H1-type" evidence="9">
    <location>
        <begin position="42"/>
        <end position="69"/>
    </location>
</feature>
<evidence type="ECO:0000256" key="9">
    <source>
        <dbReference type="PROSITE-ProRule" id="PRU00723"/>
    </source>
</evidence>
<dbReference type="AlphaFoldDB" id="A0AA38PAS9"/>
<keyword evidence="10" id="KW-0175">Coiled coil</keyword>
<evidence type="ECO:0000259" key="12">
    <source>
        <dbReference type="PROSITE" id="PS50089"/>
    </source>
</evidence>
<evidence type="ECO:0000256" key="8">
    <source>
        <dbReference type="ARBA" id="ARBA00022833"/>
    </source>
</evidence>
<dbReference type="Pfam" id="PF13445">
    <property type="entry name" value="zf-RING_UBOX"/>
    <property type="match status" value="1"/>
</dbReference>
<dbReference type="PROSITE" id="PS50103">
    <property type="entry name" value="ZF_C3H1"/>
    <property type="match status" value="2"/>
</dbReference>
<keyword evidence="8 9" id="KW-0862">Zinc</keyword>
<evidence type="ECO:0000256" key="3">
    <source>
        <dbReference type="ARBA" id="ARBA00022679"/>
    </source>
</evidence>